<dbReference type="InterPro" id="IPR027843">
    <property type="entry name" value="DUF4440"/>
</dbReference>
<dbReference type="EMBL" id="JXXR01000017">
    <property type="protein sequence ID" value="KJY70513.1"/>
    <property type="molecule type" value="Genomic_DNA"/>
</dbReference>
<evidence type="ECO:0000259" key="1">
    <source>
        <dbReference type="Pfam" id="PF14534"/>
    </source>
</evidence>
<reference evidence="2" key="1">
    <citation type="journal article" date="2015" name="BMC Genomics">
        <title>Genome mining reveals unlocked bioactive potential of marine Gram-negative bacteria.</title>
        <authorList>
            <person name="Machado H."/>
            <person name="Sonnenschein E.C."/>
            <person name="Melchiorsen J."/>
            <person name="Gram L."/>
        </authorList>
    </citation>
    <scope>NUCLEOTIDE SEQUENCE</scope>
    <source>
        <strain evidence="2">S2052</strain>
    </source>
</reference>
<dbReference type="RefSeq" id="WP_045986653.1">
    <property type="nucleotide sequence ID" value="NZ_CP063051.1"/>
</dbReference>
<comment type="caution">
    <text evidence="2">The sequence shown here is derived from an EMBL/GenBank/DDBJ whole genome shotgun (WGS) entry which is preliminary data.</text>
</comment>
<sequence length="128" mass="14966">MKFLIEQEVLLQQYETRQNEHEVMRLLHPDFVEVGRSGRSFDLQSILELMKNEEPSTGKIHSQSFECIALEPSVQLLLYKSAWVDSKGSKSLYTKRSSVWVFTGEKWQLKYHQGTPCEPFRIEVESTI</sequence>
<feature type="domain" description="DUF4440" evidence="1">
    <location>
        <begin position="7"/>
        <end position="109"/>
    </location>
</feature>
<evidence type="ECO:0000313" key="2">
    <source>
        <dbReference type="EMBL" id="KJY70513.1"/>
    </source>
</evidence>
<gene>
    <name evidence="2" type="ORF">TW71_16745</name>
</gene>
<name>A0A837G542_9VIBR</name>
<dbReference type="AlphaFoldDB" id="A0A837G542"/>
<protein>
    <recommendedName>
        <fullName evidence="1">DUF4440 domain-containing protein</fullName>
    </recommendedName>
</protein>
<dbReference type="Gene3D" id="3.10.450.50">
    <property type="match status" value="1"/>
</dbReference>
<organism evidence="2">
    <name type="scientific">Vibrio coralliilyticus</name>
    <dbReference type="NCBI Taxonomy" id="190893"/>
    <lineage>
        <taxon>Bacteria</taxon>
        <taxon>Pseudomonadati</taxon>
        <taxon>Pseudomonadota</taxon>
        <taxon>Gammaproteobacteria</taxon>
        <taxon>Vibrionales</taxon>
        <taxon>Vibrionaceae</taxon>
        <taxon>Vibrio</taxon>
    </lineage>
</organism>
<dbReference type="SUPFAM" id="SSF54427">
    <property type="entry name" value="NTF2-like"/>
    <property type="match status" value="1"/>
</dbReference>
<accession>A0A837G542</accession>
<proteinExistence type="predicted"/>
<dbReference type="InterPro" id="IPR032710">
    <property type="entry name" value="NTF2-like_dom_sf"/>
</dbReference>
<dbReference type="Pfam" id="PF14534">
    <property type="entry name" value="DUF4440"/>
    <property type="match status" value="1"/>
</dbReference>